<proteinExistence type="predicted"/>
<dbReference type="RefSeq" id="WP_115171391.1">
    <property type="nucleotide sequence ID" value="NZ_UGYW01000002.1"/>
</dbReference>
<sequence>MKTKSIFPALFITAVGAVWLSSCNGSSVDTVKSLESNYENQNKKIELTGEFDAPSFTFASGRSKTLGMHFVVKPHAISSEKFIVTDVVLPIGTDKNTVVMDIADGQKNYTLKDFYIYDKDGNKYNLDEHTQFKISGTVSYNELEKEESERRTDNFAYKLTDVTIEKD</sequence>
<feature type="signal peptide" evidence="1">
    <location>
        <begin position="1"/>
        <end position="20"/>
    </location>
</feature>
<evidence type="ECO:0000313" key="2">
    <source>
        <dbReference type="EMBL" id="SUJ26955.1"/>
    </source>
</evidence>
<evidence type="ECO:0008006" key="4">
    <source>
        <dbReference type="Google" id="ProtNLM"/>
    </source>
</evidence>
<dbReference type="Proteomes" id="UP000254893">
    <property type="component" value="Unassembled WGS sequence"/>
</dbReference>
<reference evidence="2 3" key="1">
    <citation type="submission" date="2018-06" db="EMBL/GenBank/DDBJ databases">
        <authorList>
            <consortium name="Pathogen Informatics"/>
            <person name="Doyle S."/>
        </authorList>
    </citation>
    <scope>NUCLEOTIDE SEQUENCE [LARGE SCALE GENOMIC DNA]</scope>
    <source>
        <strain evidence="2 3">NCTC11388</strain>
    </source>
</reference>
<dbReference type="EMBL" id="UGYW01000002">
    <property type="protein sequence ID" value="SUJ26955.1"/>
    <property type="molecule type" value="Genomic_DNA"/>
</dbReference>
<keyword evidence="1" id="KW-0732">Signal</keyword>
<evidence type="ECO:0000256" key="1">
    <source>
        <dbReference type="SAM" id="SignalP"/>
    </source>
</evidence>
<organism evidence="2 3">
    <name type="scientific">Sphingobacterium spiritivorum</name>
    <name type="common">Flavobacterium spiritivorum</name>
    <dbReference type="NCBI Taxonomy" id="258"/>
    <lineage>
        <taxon>Bacteria</taxon>
        <taxon>Pseudomonadati</taxon>
        <taxon>Bacteroidota</taxon>
        <taxon>Sphingobacteriia</taxon>
        <taxon>Sphingobacteriales</taxon>
        <taxon>Sphingobacteriaceae</taxon>
        <taxon>Sphingobacterium</taxon>
    </lineage>
</organism>
<dbReference type="AlphaFoldDB" id="A0A380CTP9"/>
<feature type="chain" id="PRO_5016615097" description="Lipoprotein" evidence="1">
    <location>
        <begin position="21"/>
        <end position="167"/>
    </location>
</feature>
<dbReference type="PROSITE" id="PS51257">
    <property type="entry name" value="PROKAR_LIPOPROTEIN"/>
    <property type="match status" value="1"/>
</dbReference>
<protein>
    <recommendedName>
        <fullName evidence="4">Lipoprotein</fullName>
    </recommendedName>
</protein>
<gene>
    <name evidence="2" type="ORF">NCTC11388_04034</name>
</gene>
<evidence type="ECO:0000313" key="3">
    <source>
        <dbReference type="Proteomes" id="UP000254893"/>
    </source>
</evidence>
<accession>A0A380CTP9</accession>
<name>A0A380CTP9_SPHSI</name>